<dbReference type="Pfam" id="PF07714">
    <property type="entry name" value="PK_Tyr_Ser-Thr"/>
    <property type="match status" value="1"/>
</dbReference>
<organism evidence="4 5">
    <name type="scientific">Turnera subulata</name>
    <dbReference type="NCBI Taxonomy" id="218843"/>
    <lineage>
        <taxon>Eukaryota</taxon>
        <taxon>Viridiplantae</taxon>
        <taxon>Streptophyta</taxon>
        <taxon>Embryophyta</taxon>
        <taxon>Tracheophyta</taxon>
        <taxon>Spermatophyta</taxon>
        <taxon>Magnoliopsida</taxon>
        <taxon>eudicotyledons</taxon>
        <taxon>Gunneridae</taxon>
        <taxon>Pentapetalae</taxon>
        <taxon>rosids</taxon>
        <taxon>fabids</taxon>
        <taxon>Malpighiales</taxon>
        <taxon>Passifloraceae</taxon>
        <taxon>Turnera</taxon>
    </lineage>
</organism>
<comment type="caution">
    <text evidence="4">The sequence shown here is derived from an EMBL/GenBank/DDBJ whole genome shotgun (WGS) entry which is preliminary data.</text>
</comment>
<sequence>MVVGDLWERRFSRFTDGYDPKNLIGNFQFGKVYRGVYRFARPTPDRRNITVKVWEDESQSYHEVLPGDNEIRLLEEVQLLKFFKRREVKERSPYHRNLVKFIEYYNDSVRGKLIMVYDLDPIDTVQNLLDKDTFTWPMRFKVACGVASALEFLHAQNPDVPYLIRNLAAAHIMLDQEQEPVLFDFSMISGGILYDKRNILNEPANGCHGYVDPTSARPDPLFKSMNGIKVAKLALQCVQNDHQKRPSMKQVYRHLMKLHVAESDAAIQGEGSKLRGGASNLQSDKLSVFSRLTRSYTKLASRVFQPSQPDFLKLLQGKRQKHQDRNGTIFSQAGRRSLQEENNLQLFSYENLRTFTNGFSDEKRIDDFQFGKLFRGTIENREVVVKMWQPGGIYHAKHNHNTSRLRDEIILLKLPELSHCPYLVKLIGYCREGEHIGVVYDLKALDTVSNLIHEDSLTWLQRVKIGIGLAFLLEFLHTDNPPLKPYIVCNIIPSHIMLDQDFSPVLIDYGQFGGGILPDSRPVKGLWGNGCFGYISRDYDIWTQKCDVYAYATVLLSLLCKRLYTEEQRLSGLPDVAKWAVSKFKASLGTDCSLVDGSFVKQAGYYHRDAIEITKLAIECVASEPLEGPTMEQVVKRLLKLKIVRTHAAQLGISKQL</sequence>
<dbReference type="OrthoDB" id="1711336at2759"/>
<dbReference type="AlphaFoldDB" id="A0A9Q0FQK2"/>
<dbReference type="InterPro" id="IPR001245">
    <property type="entry name" value="Ser-Thr/Tyr_kinase_cat_dom"/>
</dbReference>
<reference evidence="4" key="1">
    <citation type="submission" date="2022-02" db="EMBL/GenBank/DDBJ databases">
        <authorList>
            <person name="Henning P.M."/>
            <person name="McCubbin A.G."/>
            <person name="Shore J.S."/>
        </authorList>
    </citation>
    <scope>NUCLEOTIDE SEQUENCE</scope>
    <source>
        <strain evidence="4">F60SS</strain>
        <tissue evidence="4">Leaves</tissue>
    </source>
</reference>
<dbReference type="GO" id="GO:0005524">
    <property type="term" value="F:ATP binding"/>
    <property type="evidence" value="ECO:0007669"/>
    <property type="project" value="UniProtKB-KW"/>
</dbReference>
<gene>
    <name evidence="4" type="ORF">Tsubulata_036770</name>
</gene>
<name>A0A9Q0FQK2_9ROSI</name>
<dbReference type="PROSITE" id="PS50011">
    <property type="entry name" value="PROTEIN_KINASE_DOM"/>
    <property type="match status" value="2"/>
</dbReference>
<dbReference type="PANTHER" id="PTHR27001">
    <property type="entry name" value="OS01G0253100 PROTEIN"/>
    <property type="match status" value="1"/>
</dbReference>
<protein>
    <recommendedName>
        <fullName evidence="3">Protein kinase domain-containing protein</fullName>
    </recommendedName>
</protein>
<feature type="domain" description="Protein kinase" evidence="3">
    <location>
        <begin position="359"/>
        <end position="641"/>
    </location>
</feature>
<dbReference type="GO" id="GO:0004672">
    <property type="term" value="F:protein kinase activity"/>
    <property type="evidence" value="ECO:0007669"/>
    <property type="project" value="InterPro"/>
</dbReference>
<keyword evidence="1" id="KW-0547">Nucleotide-binding</keyword>
<evidence type="ECO:0000256" key="1">
    <source>
        <dbReference type="ARBA" id="ARBA00022741"/>
    </source>
</evidence>
<dbReference type="PANTHER" id="PTHR27001:SF931">
    <property type="entry name" value="OS11G0664100 PROTEIN"/>
    <property type="match status" value="1"/>
</dbReference>
<evidence type="ECO:0000259" key="3">
    <source>
        <dbReference type="PROSITE" id="PS50011"/>
    </source>
</evidence>
<evidence type="ECO:0000313" key="5">
    <source>
        <dbReference type="Proteomes" id="UP001141552"/>
    </source>
</evidence>
<dbReference type="Gene3D" id="1.10.510.10">
    <property type="entry name" value="Transferase(Phosphotransferase) domain 1"/>
    <property type="match status" value="2"/>
</dbReference>
<dbReference type="EMBL" id="JAKUCV010004597">
    <property type="protein sequence ID" value="KAJ4834875.1"/>
    <property type="molecule type" value="Genomic_DNA"/>
</dbReference>
<reference evidence="4" key="2">
    <citation type="journal article" date="2023" name="Plants (Basel)">
        <title>Annotation of the Turnera subulata (Passifloraceae) Draft Genome Reveals the S-Locus Evolved after the Divergence of Turneroideae from Passifloroideae in a Stepwise Manner.</title>
        <authorList>
            <person name="Henning P.M."/>
            <person name="Roalson E.H."/>
            <person name="Mir W."/>
            <person name="McCubbin A.G."/>
            <person name="Shore J.S."/>
        </authorList>
    </citation>
    <scope>NUCLEOTIDE SEQUENCE</scope>
    <source>
        <strain evidence="4">F60SS</strain>
    </source>
</reference>
<keyword evidence="5" id="KW-1185">Reference proteome</keyword>
<evidence type="ECO:0000313" key="4">
    <source>
        <dbReference type="EMBL" id="KAJ4834875.1"/>
    </source>
</evidence>
<dbReference type="InterPro" id="IPR011009">
    <property type="entry name" value="Kinase-like_dom_sf"/>
</dbReference>
<evidence type="ECO:0000256" key="2">
    <source>
        <dbReference type="ARBA" id="ARBA00022840"/>
    </source>
</evidence>
<dbReference type="GO" id="GO:0005886">
    <property type="term" value="C:plasma membrane"/>
    <property type="evidence" value="ECO:0007669"/>
    <property type="project" value="TreeGrafter"/>
</dbReference>
<accession>A0A9Q0FQK2</accession>
<dbReference type="SUPFAM" id="SSF56112">
    <property type="entry name" value="Protein kinase-like (PK-like)"/>
    <property type="match status" value="2"/>
</dbReference>
<proteinExistence type="predicted"/>
<dbReference type="Proteomes" id="UP001141552">
    <property type="component" value="Unassembled WGS sequence"/>
</dbReference>
<dbReference type="Gene3D" id="3.30.200.20">
    <property type="entry name" value="Phosphorylase Kinase, domain 1"/>
    <property type="match status" value="1"/>
</dbReference>
<keyword evidence="2" id="KW-0067">ATP-binding</keyword>
<feature type="domain" description="Protein kinase" evidence="3">
    <location>
        <begin position="18"/>
        <end position="325"/>
    </location>
</feature>
<dbReference type="InterPro" id="IPR000719">
    <property type="entry name" value="Prot_kinase_dom"/>
</dbReference>